<reference evidence="1 2" key="1">
    <citation type="journal article" date="2018" name="Front. Microbiol.">
        <title>Phylogeny of Vibrio vulnificus from the Analysis of the Core-Genome: Implications for Intra-Species Taxonomy.</title>
        <authorList>
            <person name="Roig F.J."/>
            <person name="Gonzalez-Candelas F."/>
            <person name="Sanjuan E."/>
            <person name="Fouz B."/>
            <person name="Feil E.J."/>
            <person name="Llorens C."/>
            <person name="Baker-Austin C."/>
            <person name="Oliver J.D."/>
            <person name="Danin-Poleg Y."/>
            <person name="Gibas C.J."/>
            <person name="Kashi Y."/>
            <person name="Gulig P.A."/>
            <person name="Morrison S.S."/>
            <person name="Amaro C."/>
        </authorList>
    </citation>
    <scope>NUCLEOTIDE SEQUENCE [LARGE SCALE GENOMIC DNA]</scope>
    <source>
        <strain evidence="1 2">CECT4608</strain>
    </source>
</reference>
<dbReference type="Gene3D" id="2.30.30.830">
    <property type="match status" value="1"/>
</dbReference>
<dbReference type="EMBL" id="PDGH01000033">
    <property type="protein sequence ID" value="POB49571.1"/>
    <property type="molecule type" value="Genomic_DNA"/>
</dbReference>
<gene>
    <name evidence="1" type="ORF">CRN52_03485</name>
</gene>
<dbReference type="PIRSF" id="PIRSF016481">
    <property type="entry name" value="Pilus_assembly_PilP"/>
    <property type="match status" value="1"/>
</dbReference>
<dbReference type="Pfam" id="PF04351">
    <property type="entry name" value="PilP"/>
    <property type="match status" value="1"/>
</dbReference>
<dbReference type="PROSITE" id="PS51257">
    <property type="entry name" value="PROKAR_LIPOPROTEIN"/>
    <property type="match status" value="1"/>
</dbReference>
<organism evidence="1 2">
    <name type="scientific">Vibrio vulnificus</name>
    <dbReference type="NCBI Taxonomy" id="672"/>
    <lineage>
        <taxon>Bacteria</taxon>
        <taxon>Pseudomonadati</taxon>
        <taxon>Pseudomonadota</taxon>
        <taxon>Gammaproteobacteria</taxon>
        <taxon>Vibrionales</taxon>
        <taxon>Vibrionaceae</taxon>
        <taxon>Vibrio</taxon>
    </lineage>
</organism>
<proteinExistence type="predicted"/>
<accession>A0A2S3R776</accession>
<evidence type="ECO:0000313" key="2">
    <source>
        <dbReference type="Proteomes" id="UP000237466"/>
    </source>
</evidence>
<dbReference type="Proteomes" id="UP000237466">
    <property type="component" value="Unassembled WGS sequence"/>
</dbReference>
<dbReference type="InterPro" id="IPR007446">
    <property type="entry name" value="PilP"/>
</dbReference>
<comment type="caution">
    <text evidence="1">The sequence shown here is derived from an EMBL/GenBank/DDBJ whole genome shotgun (WGS) entry which is preliminary data.</text>
</comment>
<dbReference type="RefSeq" id="WP_045620684.1">
    <property type="nucleotide sequence ID" value="NZ_JAERHT010000024.1"/>
</dbReference>
<evidence type="ECO:0000313" key="1">
    <source>
        <dbReference type="EMBL" id="POB49571.1"/>
    </source>
</evidence>
<sequence>MRSSLSLVAVLVLLSGCRANTEPMEGFIRQVESEARQEIAKLQPEREYIPIDYLARENRRPFELPKEAVIASQPVVKKDCWQPPSRAKNGKLERYPLSQLRLKGVMGSGNTIAGLVQTPQGKVEKVHPGQFIGQNNGKVTVVTPSYILINETLPDGLGCWQQRKVRLALR</sequence>
<name>A0A2S3R776_VIBVL</name>
<dbReference type="AlphaFoldDB" id="A0A2S3R776"/>
<protein>
    <submittedName>
        <fullName evidence="1">Fimbrial protein</fullName>
    </submittedName>
</protein>